<dbReference type="PANTHER" id="PTHR35020:SF2">
    <property type="entry name" value="N-ACETYLGLUCOSAMINE-INDUCED PROTEIN 1"/>
    <property type="match status" value="1"/>
</dbReference>
<dbReference type="AlphaFoldDB" id="A0A9P4JNJ6"/>
<evidence type="ECO:0000256" key="1">
    <source>
        <dbReference type="SAM" id="MobiDB-lite"/>
    </source>
</evidence>
<keyword evidence="3" id="KW-1185">Reference proteome</keyword>
<sequence>MDSTHDRASSPSTFQSQWTPDTNPTTLPFPRDNPPFNLTAIDWHQLSLSDSEFTPHTWEDLTHLISTNQLEKLLRVPSSLKAYLAWSAHVKKEYGSATNYLLDQRLGWTPLSKEGVLRFPLANPTPFADPRDFKILRNDWPYGLDAGIYHIVVWLKKPLPVDQRGALTEEGRQMVERFVGKVFREKVGEEREGEKVLWFKNSRDLQSVRGLEHVHVLVRGVGKGELGEWLV</sequence>
<organism evidence="2 3">
    <name type="scientific">Delitschia confertaspora ATCC 74209</name>
    <dbReference type="NCBI Taxonomy" id="1513339"/>
    <lineage>
        <taxon>Eukaryota</taxon>
        <taxon>Fungi</taxon>
        <taxon>Dikarya</taxon>
        <taxon>Ascomycota</taxon>
        <taxon>Pezizomycotina</taxon>
        <taxon>Dothideomycetes</taxon>
        <taxon>Pleosporomycetidae</taxon>
        <taxon>Pleosporales</taxon>
        <taxon>Delitschiaceae</taxon>
        <taxon>Delitschia</taxon>
    </lineage>
</organism>
<dbReference type="GO" id="GO:0006044">
    <property type="term" value="P:N-acetylglucosamine metabolic process"/>
    <property type="evidence" value="ECO:0007669"/>
    <property type="project" value="TreeGrafter"/>
</dbReference>
<feature type="compositionally biased region" description="Polar residues" evidence="1">
    <location>
        <begin position="9"/>
        <end position="26"/>
    </location>
</feature>
<dbReference type="EMBL" id="ML993927">
    <property type="protein sequence ID" value="KAF2202711.1"/>
    <property type="molecule type" value="Genomic_DNA"/>
</dbReference>
<protein>
    <recommendedName>
        <fullName evidence="4">N-acetylglucosamine-induced protein 1</fullName>
    </recommendedName>
</protein>
<dbReference type="InterPro" id="IPR022036">
    <property type="entry name" value="DUF3605"/>
</dbReference>
<evidence type="ECO:0000313" key="2">
    <source>
        <dbReference type="EMBL" id="KAF2202711.1"/>
    </source>
</evidence>
<proteinExistence type="predicted"/>
<comment type="caution">
    <text evidence="2">The sequence shown here is derived from an EMBL/GenBank/DDBJ whole genome shotgun (WGS) entry which is preliminary data.</text>
</comment>
<evidence type="ECO:0000313" key="3">
    <source>
        <dbReference type="Proteomes" id="UP000799536"/>
    </source>
</evidence>
<dbReference type="Pfam" id="PF12239">
    <property type="entry name" value="DUF3605"/>
    <property type="match status" value="1"/>
</dbReference>
<feature type="region of interest" description="Disordered" evidence="1">
    <location>
        <begin position="1"/>
        <end position="31"/>
    </location>
</feature>
<dbReference type="OrthoDB" id="498286at2759"/>
<name>A0A9P4JNJ6_9PLEO</name>
<dbReference type="GO" id="GO:0005737">
    <property type="term" value="C:cytoplasm"/>
    <property type="evidence" value="ECO:0007669"/>
    <property type="project" value="TreeGrafter"/>
</dbReference>
<evidence type="ECO:0008006" key="4">
    <source>
        <dbReference type="Google" id="ProtNLM"/>
    </source>
</evidence>
<dbReference type="Proteomes" id="UP000799536">
    <property type="component" value="Unassembled WGS sequence"/>
</dbReference>
<gene>
    <name evidence="2" type="ORF">GQ43DRAFT_470664</name>
</gene>
<accession>A0A9P4JNJ6</accession>
<dbReference type="PANTHER" id="PTHR35020">
    <property type="entry name" value="N-ACETYLGLUCOSAMINE-INDUCED PROTEIN 1"/>
    <property type="match status" value="1"/>
</dbReference>
<reference evidence="2" key="1">
    <citation type="journal article" date="2020" name="Stud. Mycol.">
        <title>101 Dothideomycetes genomes: a test case for predicting lifestyles and emergence of pathogens.</title>
        <authorList>
            <person name="Haridas S."/>
            <person name="Albert R."/>
            <person name="Binder M."/>
            <person name="Bloem J."/>
            <person name="Labutti K."/>
            <person name="Salamov A."/>
            <person name="Andreopoulos B."/>
            <person name="Baker S."/>
            <person name="Barry K."/>
            <person name="Bills G."/>
            <person name="Bluhm B."/>
            <person name="Cannon C."/>
            <person name="Castanera R."/>
            <person name="Culley D."/>
            <person name="Daum C."/>
            <person name="Ezra D."/>
            <person name="Gonzalez J."/>
            <person name="Henrissat B."/>
            <person name="Kuo A."/>
            <person name="Liang C."/>
            <person name="Lipzen A."/>
            <person name="Lutzoni F."/>
            <person name="Magnuson J."/>
            <person name="Mondo S."/>
            <person name="Nolan M."/>
            <person name="Ohm R."/>
            <person name="Pangilinan J."/>
            <person name="Park H.-J."/>
            <person name="Ramirez L."/>
            <person name="Alfaro M."/>
            <person name="Sun H."/>
            <person name="Tritt A."/>
            <person name="Yoshinaga Y."/>
            <person name="Zwiers L.-H."/>
            <person name="Turgeon B."/>
            <person name="Goodwin S."/>
            <person name="Spatafora J."/>
            <person name="Crous P."/>
            <person name="Grigoriev I."/>
        </authorList>
    </citation>
    <scope>NUCLEOTIDE SEQUENCE</scope>
    <source>
        <strain evidence="2">ATCC 74209</strain>
    </source>
</reference>